<feature type="region of interest" description="Disordered" evidence="1">
    <location>
        <begin position="118"/>
        <end position="140"/>
    </location>
</feature>
<organism evidence="2 3">
    <name type="scientific">Solanum commersonii</name>
    <name type="common">Commerson's wild potato</name>
    <name type="synonym">Commerson's nightshade</name>
    <dbReference type="NCBI Taxonomy" id="4109"/>
    <lineage>
        <taxon>Eukaryota</taxon>
        <taxon>Viridiplantae</taxon>
        <taxon>Streptophyta</taxon>
        <taxon>Embryophyta</taxon>
        <taxon>Tracheophyta</taxon>
        <taxon>Spermatophyta</taxon>
        <taxon>Magnoliopsida</taxon>
        <taxon>eudicotyledons</taxon>
        <taxon>Gunneridae</taxon>
        <taxon>Pentapetalae</taxon>
        <taxon>asterids</taxon>
        <taxon>lamiids</taxon>
        <taxon>Solanales</taxon>
        <taxon>Solanaceae</taxon>
        <taxon>Solanoideae</taxon>
        <taxon>Solaneae</taxon>
        <taxon>Solanum</taxon>
    </lineage>
</organism>
<proteinExistence type="predicted"/>
<comment type="caution">
    <text evidence="2">The sequence shown here is derived from an EMBL/GenBank/DDBJ whole genome shotgun (WGS) entry which is preliminary data.</text>
</comment>
<protein>
    <submittedName>
        <fullName evidence="2">Uncharacterized protein</fullName>
    </submittedName>
</protein>
<feature type="compositionally biased region" description="Basic and acidic residues" evidence="1">
    <location>
        <begin position="123"/>
        <end position="140"/>
    </location>
</feature>
<dbReference type="AlphaFoldDB" id="A0A9J5X2V6"/>
<dbReference type="EMBL" id="JACXVP010000010">
    <property type="protein sequence ID" value="KAG5581749.1"/>
    <property type="molecule type" value="Genomic_DNA"/>
</dbReference>
<evidence type="ECO:0000313" key="2">
    <source>
        <dbReference type="EMBL" id="KAG5581749.1"/>
    </source>
</evidence>
<sequence>MSLPRCYNQQTQYNYSIFTRNNNRQSVGRGSPYIQTVKMRRIMKDIQMNIKTMEEKKNLKSKPRTTATEQINITFSDFGAIGIRHRRREGLFSSEKDDGGDIKQGTTRNCCFPAVNGRSLMGRRSDGHGEGQRLGKEEKL</sequence>
<accession>A0A9J5X2V6</accession>
<keyword evidence="3" id="KW-1185">Reference proteome</keyword>
<reference evidence="2 3" key="1">
    <citation type="submission" date="2020-09" db="EMBL/GenBank/DDBJ databases">
        <title>De no assembly of potato wild relative species, Solanum commersonii.</title>
        <authorList>
            <person name="Cho K."/>
        </authorList>
    </citation>
    <scope>NUCLEOTIDE SEQUENCE [LARGE SCALE GENOMIC DNA]</scope>
    <source>
        <strain evidence="2">LZ3.2</strain>
        <tissue evidence="2">Leaf</tissue>
    </source>
</reference>
<name>A0A9J5X2V6_SOLCO</name>
<dbReference type="Proteomes" id="UP000824120">
    <property type="component" value="Chromosome 10"/>
</dbReference>
<gene>
    <name evidence="2" type="ORF">H5410_052376</name>
</gene>
<evidence type="ECO:0000313" key="3">
    <source>
        <dbReference type="Proteomes" id="UP000824120"/>
    </source>
</evidence>
<evidence type="ECO:0000256" key="1">
    <source>
        <dbReference type="SAM" id="MobiDB-lite"/>
    </source>
</evidence>